<accession>A0A6J2T001</accession>
<sequence>MILVIILAAITPLVQAGSAGFCTSDEFKCLDGTCIGRQLLCDGKKNCPDSSDEVFSACYNETCTGFRCNYGGCINRNLICNNVTNCWDESDENEFLCANDSRKLELFMQLKGDCPGEYGMQCPNSHKCLEWSEVCDGVSDCNSGEDENLKLCGSSRCPYDSFQCESGGCIHKNRLCNKNIDCVDGSDEIPNICLMTQVVYSIEIKDTDNQVQQSEQMPEITVWQSFSCPLVLMPGMQVLNFFSQLAYKSDDEVPHESIVEVTCNDTYILFGSNINKCVNNMWHNEWISCVRYCEPSPDARRVEYSAMCSRKSNIVDCNEIPHQLSTELLVPCSAGYESDSGHDQVGRHICNEQGEWTVVEENPICVPICGVKSAQHPDITPWTVSLFRRSTGKYGMYTFRCIGTILSPYIVITANACFSEADEVNSHLFFKIAEGNHKINFTEDEDHGYVLHNLMEIHLGSFDKNHMAAILSLVKPFRFGGLVRPVCLAPSYDETQPMEIKGIFDSAELGKGHTEYENSKYYLTYFVASESLKYSVRSFISSIKDYISKSEQVLIEH</sequence>
<feature type="disulfide bond" evidence="8">
    <location>
        <begin position="68"/>
        <end position="86"/>
    </location>
</feature>
<dbReference type="PANTHER" id="PTHR24270:SF62">
    <property type="entry name" value="LOW-DENSITY LIPOPROTEIN RECEPTOR-RELATED PROTEIN 2"/>
    <property type="match status" value="1"/>
</dbReference>
<dbReference type="InterPro" id="IPR050685">
    <property type="entry name" value="LDLR"/>
</dbReference>
<feature type="disulfide bond" evidence="8">
    <location>
        <begin position="157"/>
        <end position="169"/>
    </location>
</feature>
<evidence type="ECO:0000256" key="7">
    <source>
        <dbReference type="ARBA" id="ARBA00023157"/>
    </source>
</evidence>
<proteinExistence type="predicted"/>
<dbReference type="InterPro" id="IPR035976">
    <property type="entry name" value="Sushi/SCR/CCP_sf"/>
</dbReference>
<dbReference type="InterPro" id="IPR043504">
    <property type="entry name" value="Peptidase_S1_PA_chymotrypsin"/>
</dbReference>
<reference evidence="12" key="1">
    <citation type="submission" date="2025-08" db="UniProtKB">
        <authorList>
            <consortium name="RefSeq"/>
        </authorList>
    </citation>
    <scope>IDENTIFICATION</scope>
    <source>
        <strain evidence="12">15085-1641.00</strain>
        <tissue evidence="12">Whole body</tissue>
    </source>
</reference>
<dbReference type="GO" id="GO:0006508">
    <property type="term" value="P:proteolysis"/>
    <property type="evidence" value="ECO:0007669"/>
    <property type="project" value="InterPro"/>
</dbReference>
<evidence type="ECO:0000256" key="5">
    <source>
        <dbReference type="ARBA" id="ARBA00022989"/>
    </source>
</evidence>
<dbReference type="KEGG" id="dhe:111603424"/>
<gene>
    <name evidence="12" type="primary">LOC111603424</name>
</gene>
<dbReference type="Pfam" id="PF00089">
    <property type="entry name" value="Trypsin"/>
    <property type="match status" value="1"/>
</dbReference>
<dbReference type="InterPro" id="IPR009003">
    <property type="entry name" value="Peptidase_S1_PA"/>
</dbReference>
<dbReference type="Pfam" id="PF00057">
    <property type="entry name" value="Ldl_recept_a"/>
    <property type="match status" value="3"/>
</dbReference>
<feature type="domain" description="Peptidase S1" evidence="10">
    <location>
        <begin position="370"/>
        <end position="495"/>
    </location>
</feature>
<comment type="subcellular location">
    <subcellularLocation>
        <location evidence="2">Endomembrane system</location>
    </subcellularLocation>
    <subcellularLocation>
        <location evidence="1">Membrane</location>
        <topology evidence="1">Single-pass membrane protein</topology>
    </subcellularLocation>
</comment>
<dbReference type="AlphaFoldDB" id="A0A6J2T001"/>
<name>A0A6J2T001_DROHY</name>
<dbReference type="SUPFAM" id="SSF50494">
    <property type="entry name" value="Trypsin-like serine proteases"/>
    <property type="match status" value="1"/>
</dbReference>
<dbReference type="InterPro" id="IPR036055">
    <property type="entry name" value="LDL_receptor-like_sf"/>
</dbReference>
<dbReference type="PANTHER" id="PTHR24270">
    <property type="entry name" value="LOW-DENSITY LIPOPROTEIN RECEPTOR-RELATED"/>
    <property type="match status" value="1"/>
</dbReference>
<comment type="caution">
    <text evidence="8">Lacks conserved residue(s) required for the propagation of feature annotation.</text>
</comment>
<dbReference type="Proteomes" id="UP000504633">
    <property type="component" value="Unplaced"/>
</dbReference>
<feature type="disulfide bond" evidence="8">
    <location>
        <begin position="22"/>
        <end position="34"/>
    </location>
</feature>
<dbReference type="RefSeq" id="XP_030081735.1">
    <property type="nucleotide sequence ID" value="XM_030225875.1"/>
</dbReference>
<dbReference type="GO" id="GO:0016192">
    <property type="term" value="P:vesicle-mediated transport"/>
    <property type="evidence" value="ECO:0007669"/>
    <property type="project" value="UniProtKB-ARBA"/>
</dbReference>
<evidence type="ECO:0000256" key="2">
    <source>
        <dbReference type="ARBA" id="ARBA00004308"/>
    </source>
</evidence>
<evidence type="ECO:0000313" key="12">
    <source>
        <dbReference type="RefSeq" id="XP_030081735.1"/>
    </source>
</evidence>
<dbReference type="SMART" id="SM00192">
    <property type="entry name" value="LDLa"/>
    <property type="match status" value="4"/>
</dbReference>
<dbReference type="GO" id="GO:0004252">
    <property type="term" value="F:serine-type endopeptidase activity"/>
    <property type="evidence" value="ECO:0007669"/>
    <property type="project" value="InterPro"/>
</dbReference>
<dbReference type="Gene3D" id="2.40.10.10">
    <property type="entry name" value="Trypsin-like serine proteases"/>
    <property type="match status" value="1"/>
</dbReference>
<dbReference type="PRINTS" id="PR00261">
    <property type="entry name" value="LDLRECEPTOR"/>
</dbReference>
<dbReference type="InterPro" id="IPR002172">
    <property type="entry name" value="LDrepeatLR_classA_rpt"/>
</dbReference>
<keyword evidence="5" id="KW-1133">Transmembrane helix</keyword>
<evidence type="ECO:0000256" key="3">
    <source>
        <dbReference type="ARBA" id="ARBA00022692"/>
    </source>
</evidence>
<protein>
    <submittedName>
        <fullName evidence="12">Modular serine protease-like</fullName>
    </submittedName>
</protein>
<dbReference type="SUPFAM" id="SSF57535">
    <property type="entry name" value="Complement control module/SCR domain"/>
    <property type="match status" value="1"/>
</dbReference>
<evidence type="ECO:0000256" key="1">
    <source>
        <dbReference type="ARBA" id="ARBA00004167"/>
    </source>
</evidence>
<keyword evidence="11" id="KW-1185">Reference proteome</keyword>
<dbReference type="InterPro" id="IPR001254">
    <property type="entry name" value="Trypsin_dom"/>
</dbReference>
<dbReference type="InterPro" id="IPR023415">
    <property type="entry name" value="LDLR_class-A_CS"/>
</dbReference>
<keyword evidence="4" id="KW-0677">Repeat</keyword>
<feature type="disulfide bond" evidence="8">
    <location>
        <begin position="164"/>
        <end position="182"/>
    </location>
</feature>
<dbReference type="GO" id="GO:0012505">
    <property type="term" value="C:endomembrane system"/>
    <property type="evidence" value="ECO:0007669"/>
    <property type="project" value="UniProtKB-SubCell"/>
</dbReference>
<dbReference type="CDD" id="cd00112">
    <property type="entry name" value="LDLa"/>
    <property type="match status" value="3"/>
</dbReference>
<dbReference type="PROSITE" id="PS50068">
    <property type="entry name" value="LDLRA_2"/>
    <property type="match status" value="4"/>
</dbReference>
<dbReference type="OMA" id="CANGNDE"/>
<evidence type="ECO:0000256" key="9">
    <source>
        <dbReference type="SAM" id="SignalP"/>
    </source>
</evidence>
<dbReference type="OrthoDB" id="2019384at2759"/>
<keyword evidence="9" id="KW-0732">Signal</keyword>
<evidence type="ECO:0000256" key="8">
    <source>
        <dbReference type="PROSITE-ProRule" id="PRU00124"/>
    </source>
</evidence>
<keyword evidence="3" id="KW-0812">Transmembrane</keyword>
<dbReference type="PROSITE" id="PS01209">
    <property type="entry name" value="LDLRA_1"/>
    <property type="match status" value="3"/>
</dbReference>
<evidence type="ECO:0000313" key="11">
    <source>
        <dbReference type="Proteomes" id="UP000504633"/>
    </source>
</evidence>
<keyword evidence="7 8" id="KW-1015">Disulfide bond</keyword>
<dbReference type="GeneID" id="111603424"/>
<dbReference type="Gene3D" id="4.10.400.10">
    <property type="entry name" value="Low-density Lipoprotein Receptor"/>
    <property type="match status" value="4"/>
</dbReference>
<evidence type="ECO:0000256" key="4">
    <source>
        <dbReference type="ARBA" id="ARBA00022737"/>
    </source>
</evidence>
<dbReference type="GO" id="GO:0005886">
    <property type="term" value="C:plasma membrane"/>
    <property type="evidence" value="ECO:0007669"/>
    <property type="project" value="TreeGrafter"/>
</dbReference>
<feature type="disulfide bond" evidence="8">
    <location>
        <begin position="29"/>
        <end position="47"/>
    </location>
</feature>
<feature type="signal peptide" evidence="9">
    <location>
        <begin position="1"/>
        <end position="16"/>
    </location>
</feature>
<evidence type="ECO:0000256" key="6">
    <source>
        <dbReference type="ARBA" id="ARBA00023136"/>
    </source>
</evidence>
<dbReference type="SUPFAM" id="SSF57424">
    <property type="entry name" value="LDL receptor-like module"/>
    <property type="match status" value="4"/>
</dbReference>
<organism evidence="11 12">
    <name type="scientific">Drosophila hydei</name>
    <name type="common">Fruit fly</name>
    <dbReference type="NCBI Taxonomy" id="7224"/>
    <lineage>
        <taxon>Eukaryota</taxon>
        <taxon>Metazoa</taxon>
        <taxon>Ecdysozoa</taxon>
        <taxon>Arthropoda</taxon>
        <taxon>Hexapoda</taxon>
        <taxon>Insecta</taxon>
        <taxon>Pterygota</taxon>
        <taxon>Neoptera</taxon>
        <taxon>Endopterygota</taxon>
        <taxon>Diptera</taxon>
        <taxon>Brachycera</taxon>
        <taxon>Muscomorpha</taxon>
        <taxon>Ephydroidea</taxon>
        <taxon>Drosophilidae</taxon>
        <taxon>Drosophila</taxon>
    </lineage>
</organism>
<keyword evidence="6" id="KW-0472">Membrane</keyword>
<evidence type="ECO:0000259" key="10">
    <source>
        <dbReference type="Pfam" id="PF00089"/>
    </source>
</evidence>
<feature type="chain" id="PRO_5026648104" evidence="9">
    <location>
        <begin position="17"/>
        <end position="557"/>
    </location>
</feature>